<evidence type="ECO:0000259" key="1">
    <source>
        <dbReference type="Pfam" id="PF13456"/>
    </source>
</evidence>
<dbReference type="Gene3D" id="3.30.420.10">
    <property type="entry name" value="Ribonuclease H-like superfamily/Ribonuclease H"/>
    <property type="match status" value="1"/>
</dbReference>
<dbReference type="SUPFAM" id="SSF53098">
    <property type="entry name" value="Ribonuclease H-like"/>
    <property type="match status" value="1"/>
</dbReference>
<feature type="domain" description="RNase H type-1" evidence="1">
    <location>
        <begin position="55"/>
        <end position="175"/>
    </location>
</feature>
<dbReference type="InterPro" id="IPR012337">
    <property type="entry name" value="RNaseH-like_sf"/>
</dbReference>
<accession>A0ABR2PXQ6</accession>
<sequence>MNYTKVSDLIDPVHNSWSEEVILFLFTEEQAMQVMCLAKVAVKWSPPQRDVIKINFDASFDSLLKTSVSGVVARNNEDLLMAIGTTPHRYVANLEMAEALACEDTLILAVELGFNKIILEGDALTIINRAKARTDYRSLSQGIFQNIFSLTASFTDLQFTHVYRSGNCPAHLLAK</sequence>
<dbReference type="InterPro" id="IPR002156">
    <property type="entry name" value="RNaseH_domain"/>
</dbReference>
<dbReference type="PANTHER" id="PTHR47074:SF61">
    <property type="entry name" value="RNASE H TYPE-1 DOMAIN-CONTAINING PROTEIN"/>
    <property type="match status" value="1"/>
</dbReference>
<dbReference type="InterPro" id="IPR036397">
    <property type="entry name" value="RNaseH_sf"/>
</dbReference>
<dbReference type="EMBL" id="JBBPBN010000049">
    <property type="protein sequence ID" value="KAK8993234.1"/>
    <property type="molecule type" value="Genomic_DNA"/>
</dbReference>
<dbReference type="Proteomes" id="UP001396334">
    <property type="component" value="Unassembled WGS sequence"/>
</dbReference>
<reference evidence="2 3" key="1">
    <citation type="journal article" date="2024" name="G3 (Bethesda)">
        <title>Genome assembly of Hibiscus sabdariffa L. provides insights into metabolisms of medicinal natural products.</title>
        <authorList>
            <person name="Kim T."/>
        </authorList>
    </citation>
    <scope>NUCLEOTIDE SEQUENCE [LARGE SCALE GENOMIC DNA]</scope>
    <source>
        <strain evidence="2">TK-2024</strain>
        <tissue evidence="2">Old leaves</tissue>
    </source>
</reference>
<keyword evidence="3" id="KW-1185">Reference proteome</keyword>
<dbReference type="InterPro" id="IPR044730">
    <property type="entry name" value="RNase_H-like_dom_plant"/>
</dbReference>
<gene>
    <name evidence="2" type="ORF">V6N11_033337</name>
</gene>
<protein>
    <recommendedName>
        <fullName evidence="1">RNase H type-1 domain-containing protein</fullName>
    </recommendedName>
</protein>
<dbReference type="InterPro" id="IPR052929">
    <property type="entry name" value="RNase_H-like_EbsB-rel"/>
</dbReference>
<evidence type="ECO:0000313" key="3">
    <source>
        <dbReference type="Proteomes" id="UP001396334"/>
    </source>
</evidence>
<proteinExistence type="predicted"/>
<evidence type="ECO:0000313" key="2">
    <source>
        <dbReference type="EMBL" id="KAK8993234.1"/>
    </source>
</evidence>
<organism evidence="2 3">
    <name type="scientific">Hibiscus sabdariffa</name>
    <name type="common">roselle</name>
    <dbReference type="NCBI Taxonomy" id="183260"/>
    <lineage>
        <taxon>Eukaryota</taxon>
        <taxon>Viridiplantae</taxon>
        <taxon>Streptophyta</taxon>
        <taxon>Embryophyta</taxon>
        <taxon>Tracheophyta</taxon>
        <taxon>Spermatophyta</taxon>
        <taxon>Magnoliopsida</taxon>
        <taxon>eudicotyledons</taxon>
        <taxon>Gunneridae</taxon>
        <taxon>Pentapetalae</taxon>
        <taxon>rosids</taxon>
        <taxon>malvids</taxon>
        <taxon>Malvales</taxon>
        <taxon>Malvaceae</taxon>
        <taxon>Malvoideae</taxon>
        <taxon>Hibiscus</taxon>
    </lineage>
</organism>
<dbReference type="Pfam" id="PF13456">
    <property type="entry name" value="RVT_3"/>
    <property type="match status" value="1"/>
</dbReference>
<dbReference type="CDD" id="cd06222">
    <property type="entry name" value="RNase_H_like"/>
    <property type="match status" value="1"/>
</dbReference>
<dbReference type="PANTHER" id="PTHR47074">
    <property type="entry name" value="BNAC02G40300D PROTEIN"/>
    <property type="match status" value="1"/>
</dbReference>
<name>A0ABR2PXQ6_9ROSI</name>
<comment type="caution">
    <text evidence="2">The sequence shown here is derived from an EMBL/GenBank/DDBJ whole genome shotgun (WGS) entry which is preliminary data.</text>
</comment>